<feature type="transmembrane region" description="Helical" evidence="7">
    <location>
        <begin position="423"/>
        <end position="444"/>
    </location>
</feature>
<feature type="transmembrane region" description="Helical" evidence="7">
    <location>
        <begin position="389"/>
        <end position="411"/>
    </location>
</feature>
<evidence type="ECO:0000256" key="1">
    <source>
        <dbReference type="ARBA" id="ARBA00004141"/>
    </source>
</evidence>
<evidence type="ECO:0000256" key="5">
    <source>
        <dbReference type="ARBA" id="ARBA00023136"/>
    </source>
</evidence>
<dbReference type="GO" id="GO:0008137">
    <property type="term" value="F:NADH dehydrogenase (ubiquinone) activity"/>
    <property type="evidence" value="ECO:0007669"/>
    <property type="project" value="UniProtKB-EC"/>
</dbReference>
<organism evidence="9">
    <name type="scientific">Suberites domuncula</name>
    <name type="common">Sponge</name>
    <dbReference type="NCBI Taxonomy" id="55567"/>
    <lineage>
        <taxon>Eukaryota</taxon>
        <taxon>Metazoa</taxon>
        <taxon>Porifera</taxon>
        <taxon>Demospongiae</taxon>
        <taxon>Heteroscleromorpha</taxon>
        <taxon>Suberitida</taxon>
        <taxon>Suberitidae</taxon>
        <taxon>Suberites</taxon>
    </lineage>
</organism>
<dbReference type="EC" id="7.1.1.2" evidence="2"/>
<name>B1GT58_SUBDO</name>
<keyword evidence="4 7" id="KW-1133">Transmembrane helix</keyword>
<dbReference type="PANTHER" id="PTHR22773">
    <property type="entry name" value="NADH DEHYDROGENASE"/>
    <property type="match status" value="1"/>
</dbReference>
<sequence>MITIFSEVLLSLVILSLVLYGINLSTFKISVGALFIIGVILAQLWADVLYMSDSLMWGTGGLLLTNSWIVISKLIIIMGSVALLLMYGSGTQDIKSEAEDSKAITLNLDLLKIWGKDQNQGAQGNEFIKPTIIFSRGAETESITRQWISLMLIVVLSSLLLVSSVNWLSIYLAIELQTLTLFILVAIKRESAYSTEGGLKYFVLGAVSSGLFLFGCALLYGLSGQTGVQGLNSCLTADVGKILITVSLLFKLSVAPFHMWAPDVYDGSATIIAATLATVSKIGIFSVLVQIGPVINVVLICAILSIICGSIGALNQTKIKRLLAYSGIGHMGFVLFGVAIGSLESIQASLIYMIVYVVMTICSFSIILSLKLTKILIVEVSGASRENSVLALTLALSFLSIAGIPPLAGFLSKWLILLAGVSSGYYSICILIVLSSVIAGVYYVRLVQIIYFPLGSRDYSMLVWQKVLKKEKRIDFSKSIIIGVTFFIILFLIVSPNFLLELTHDATISLYA</sequence>
<evidence type="ECO:0000256" key="6">
    <source>
        <dbReference type="ARBA" id="ARBA00049551"/>
    </source>
</evidence>
<dbReference type="RefSeq" id="YP_001742103.1">
    <property type="nucleotide sequence ID" value="NC_010496.1"/>
</dbReference>
<dbReference type="AlphaFoldDB" id="B1GT58"/>
<feature type="transmembrane region" description="Helical" evidence="7">
    <location>
        <begin position="6"/>
        <end position="22"/>
    </location>
</feature>
<evidence type="ECO:0000313" key="9">
    <source>
        <dbReference type="EMBL" id="CAM84218.1"/>
    </source>
</evidence>
<proteinExistence type="inferred from homology"/>
<keyword evidence="3 7" id="KW-0812">Transmembrane</keyword>
<dbReference type="GO" id="GO:0042773">
    <property type="term" value="P:ATP synthesis coupled electron transport"/>
    <property type="evidence" value="ECO:0007669"/>
    <property type="project" value="InterPro"/>
</dbReference>
<dbReference type="InterPro" id="IPR010096">
    <property type="entry name" value="NADH-Q_OxRdtase_suN/2"/>
</dbReference>
<feature type="transmembrane region" description="Helical" evidence="7">
    <location>
        <begin position="294"/>
        <end position="315"/>
    </location>
</feature>
<evidence type="ECO:0000256" key="2">
    <source>
        <dbReference type="ARBA" id="ARBA00012944"/>
    </source>
</evidence>
<keyword evidence="5 7" id="KW-0472">Membrane</keyword>
<dbReference type="EMBL" id="AM690374">
    <property type="protein sequence ID" value="CAM84218.1"/>
    <property type="molecule type" value="Genomic_DNA"/>
</dbReference>
<feature type="transmembrane region" description="Helical" evidence="7">
    <location>
        <begin position="199"/>
        <end position="222"/>
    </location>
</feature>
<feature type="transmembrane region" description="Helical" evidence="7">
    <location>
        <begin position="349"/>
        <end position="368"/>
    </location>
</feature>
<dbReference type="GO" id="GO:0016020">
    <property type="term" value="C:membrane"/>
    <property type="evidence" value="ECO:0007669"/>
    <property type="project" value="UniProtKB-SubCell"/>
</dbReference>
<feature type="transmembrane region" description="Helical" evidence="7">
    <location>
        <begin position="268"/>
        <end position="288"/>
    </location>
</feature>
<feature type="domain" description="NADH:quinone oxidoreductase/Mrp antiporter transmembrane" evidence="8">
    <location>
        <begin position="164"/>
        <end position="438"/>
    </location>
</feature>
<evidence type="ECO:0000256" key="4">
    <source>
        <dbReference type="ARBA" id="ARBA00022989"/>
    </source>
</evidence>
<reference evidence="9" key="1">
    <citation type="journal article" date="2008" name="Gene">
        <title>Mitochondrial genome of Suberites domuncula: Palindromes and inverted repeats are abundant in non-coding regions.</title>
        <authorList>
            <person name="Lukic-Bilela L."/>
            <person name="Brandt D."/>
            <person name="Pojskic N."/>
            <person name="Wiens M."/>
            <person name="Gamulin V."/>
            <person name="Muller W.E.G."/>
        </authorList>
    </citation>
    <scope>NUCLEOTIDE SEQUENCE</scope>
</reference>
<dbReference type="NCBIfam" id="TIGR01770">
    <property type="entry name" value="NDH_I_N"/>
    <property type="match status" value="1"/>
</dbReference>
<dbReference type="Pfam" id="PF00361">
    <property type="entry name" value="Proton_antipo_M"/>
    <property type="match status" value="1"/>
</dbReference>
<dbReference type="HAMAP" id="MF_00445">
    <property type="entry name" value="NDH1_NuoN_1"/>
    <property type="match status" value="1"/>
</dbReference>
<evidence type="ECO:0000256" key="7">
    <source>
        <dbReference type="SAM" id="Phobius"/>
    </source>
</evidence>
<feature type="transmembrane region" description="Helical" evidence="7">
    <location>
        <begin position="66"/>
        <end position="87"/>
    </location>
</feature>
<keyword evidence="9" id="KW-0496">Mitochondrion</keyword>
<evidence type="ECO:0000256" key="3">
    <source>
        <dbReference type="ARBA" id="ARBA00022692"/>
    </source>
</evidence>
<evidence type="ECO:0000259" key="8">
    <source>
        <dbReference type="Pfam" id="PF00361"/>
    </source>
</evidence>
<feature type="transmembrane region" description="Helical" evidence="7">
    <location>
        <begin position="29"/>
        <end position="46"/>
    </location>
</feature>
<dbReference type="InterPro" id="IPR001750">
    <property type="entry name" value="ND/Mrp_TM"/>
</dbReference>
<comment type="subcellular location">
    <subcellularLocation>
        <location evidence="1">Membrane</location>
        <topology evidence="1">Multi-pass membrane protein</topology>
    </subcellularLocation>
</comment>
<protein>
    <recommendedName>
        <fullName evidence="2">NADH:ubiquinone reductase (H(+)-translocating)</fullName>
        <ecNumber evidence="2">7.1.1.2</ecNumber>
    </recommendedName>
</protein>
<geneLocation type="mitochondrion" evidence="9"/>
<feature type="transmembrane region" description="Helical" evidence="7">
    <location>
        <begin position="322"/>
        <end position="343"/>
    </location>
</feature>
<comment type="catalytic activity">
    <reaction evidence="6">
        <text>a ubiquinone + NADH + 5 H(+)(in) = a ubiquinol + NAD(+) + 4 H(+)(out)</text>
        <dbReference type="Rhea" id="RHEA:29091"/>
        <dbReference type="Rhea" id="RHEA-COMP:9565"/>
        <dbReference type="Rhea" id="RHEA-COMP:9566"/>
        <dbReference type="ChEBI" id="CHEBI:15378"/>
        <dbReference type="ChEBI" id="CHEBI:16389"/>
        <dbReference type="ChEBI" id="CHEBI:17976"/>
        <dbReference type="ChEBI" id="CHEBI:57540"/>
        <dbReference type="ChEBI" id="CHEBI:57945"/>
        <dbReference type="EC" id="7.1.1.2"/>
    </reaction>
</comment>
<feature type="transmembrane region" description="Helical" evidence="7">
    <location>
        <begin position="479"/>
        <end position="500"/>
    </location>
</feature>
<dbReference type="GeneID" id="6106817"/>
<accession>B1GT58</accession>
<gene>
    <name evidence="9" type="primary">nd2</name>
</gene>